<organism evidence="11 12">
    <name type="scientific">Solobacterium moorei F0204</name>
    <dbReference type="NCBI Taxonomy" id="706433"/>
    <lineage>
        <taxon>Bacteria</taxon>
        <taxon>Bacillati</taxon>
        <taxon>Bacillota</taxon>
        <taxon>Erysipelotrichia</taxon>
        <taxon>Erysipelotrichales</taxon>
        <taxon>Erysipelotrichaceae</taxon>
        <taxon>Solobacterium</taxon>
    </lineage>
</organism>
<keyword evidence="3" id="KW-0547">Nucleotide-binding</keyword>
<dbReference type="STRING" id="706433.HMPREF9430_00771"/>
<evidence type="ECO:0000259" key="9">
    <source>
        <dbReference type="PROSITE" id="PS50893"/>
    </source>
</evidence>
<dbReference type="HOGENOM" id="CLU_000604_84_3_9"/>
<feature type="transmembrane region" description="Helical" evidence="8">
    <location>
        <begin position="156"/>
        <end position="175"/>
    </location>
</feature>
<dbReference type="PROSITE" id="PS50929">
    <property type="entry name" value="ABC_TM1F"/>
    <property type="match status" value="1"/>
</dbReference>
<proteinExistence type="predicted"/>
<comment type="caution">
    <text evidence="11">The sequence shown here is derived from an EMBL/GenBank/DDBJ whole genome shotgun (WGS) entry which is preliminary data.</text>
</comment>
<dbReference type="eggNOG" id="COG1132">
    <property type="taxonomic scope" value="Bacteria"/>
</dbReference>
<keyword evidence="5 8" id="KW-1133">Transmembrane helix</keyword>
<dbReference type="CDD" id="cd03228">
    <property type="entry name" value="ABCC_MRP_Like"/>
    <property type="match status" value="1"/>
</dbReference>
<dbReference type="EMBL" id="AECQ01000012">
    <property type="protein sequence ID" value="EFW24742.1"/>
    <property type="molecule type" value="Genomic_DNA"/>
</dbReference>
<dbReference type="GO" id="GO:0005886">
    <property type="term" value="C:plasma membrane"/>
    <property type="evidence" value="ECO:0007669"/>
    <property type="project" value="UniProtKB-SubCell"/>
</dbReference>
<sequence>MFKGDIFMKLKNVFRLIKDNGRYVGVITILVIIQALLAFVLPITVSKVIDGDLEIKKYLIIFLIIVVTLLINLLIIQITKSAIIKYKQNINMEIFNELSMVVCQKYNEKGAAYYIERIGTAVYQFADFILTTIPSYIKTILTIILCLVLIGKDSLLLIGILGLLLVIQYNGYKVLNIQLSKKSKILQDVCASRFADNISIFNNVEFIKQFGSSSKIQSILNQNVHDIHRVTTDINTYAGNFYYVLNSIITNLQYVMYLVLAILLANNSIDMSMFLFDIMIIVICFEAFNDLMSLNVNMRDVNASFEFLTNDIENNLERMGGDEIDHIKNIDFKGTTIQYKKNILIQNINMTVNQGDIVFISGETGTGKSSFVKSLMGFVDADNIFFNGIEQKKILLSSLRKRVAYISQMNSIFNGTVKDNIELNGDANQEYKKMSFFDKFVGKENLKLTSDGTNLSGGDKQKIVLGRLIANCKDVDVIILDEVTSSMDTDTETKAFDEILPLLKNKIVLIISHNKNLQRYANRIAKLKDKTIMLENN</sequence>
<name>E7MMK4_9FIRM</name>
<keyword evidence="2 8" id="KW-0812">Transmembrane</keyword>
<feature type="domain" description="ABC transporter" evidence="9">
    <location>
        <begin position="327"/>
        <end position="537"/>
    </location>
</feature>
<dbReference type="SUPFAM" id="SSF52540">
    <property type="entry name" value="P-loop containing nucleoside triphosphate hydrolases"/>
    <property type="match status" value="1"/>
</dbReference>
<dbReference type="AlphaFoldDB" id="E7MMK4"/>
<protein>
    <submittedName>
        <fullName evidence="11">ABC transporter, ATP-binding protein</fullName>
    </submittedName>
</protein>
<feature type="coiled-coil region" evidence="7">
    <location>
        <begin position="510"/>
        <end position="537"/>
    </location>
</feature>
<evidence type="ECO:0000256" key="5">
    <source>
        <dbReference type="ARBA" id="ARBA00022989"/>
    </source>
</evidence>
<gene>
    <name evidence="11" type="ORF">HMPREF9430_00771</name>
</gene>
<dbReference type="Proteomes" id="UP000004097">
    <property type="component" value="Unassembled WGS sequence"/>
</dbReference>
<dbReference type="Pfam" id="PF00005">
    <property type="entry name" value="ABC_tran"/>
    <property type="match status" value="1"/>
</dbReference>
<evidence type="ECO:0000256" key="8">
    <source>
        <dbReference type="SAM" id="Phobius"/>
    </source>
</evidence>
<feature type="transmembrane region" description="Helical" evidence="8">
    <location>
        <begin position="125"/>
        <end position="150"/>
    </location>
</feature>
<dbReference type="InterPro" id="IPR039421">
    <property type="entry name" value="Type_1_exporter"/>
</dbReference>
<keyword evidence="7" id="KW-0175">Coiled coil</keyword>
<dbReference type="SUPFAM" id="SSF90123">
    <property type="entry name" value="ABC transporter transmembrane region"/>
    <property type="match status" value="1"/>
</dbReference>
<dbReference type="GO" id="GO:0016887">
    <property type="term" value="F:ATP hydrolysis activity"/>
    <property type="evidence" value="ECO:0007669"/>
    <property type="project" value="InterPro"/>
</dbReference>
<evidence type="ECO:0000256" key="6">
    <source>
        <dbReference type="ARBA" id="ARBA00023136"/>
    </source>
</evidence>
<accession>E7MMK4</accession>
<evidence type="ECO:0000313" key="12">
    <source>
        <dbReference type="Proteomes" id="UP000004097"/>
    </source>
</evidence>
<evidence type="ECO:0000256" key="7">
    <source>
        <dbReference type="SAM" id="Coils"/>
    </source>
</evidence>
<feature type="transmembrane region" description="Helical" evidence="8">
    <location>
        <begin position="21"/>
        <end position="46"/>
    </location>
</feature>
<feature type="transmembrane region" description="Helical" evidence="8">
    <location>
        <begin position="271"/>
        <end position="289"/>
    </location>
</feature>
<feature type="domain" description="ABC transmembrane type-1" evidence="10">
    <location>
        <begin position="26"/>
        <end position="300"/>
    </location>
</feature>
<evidence type="ECO:0000313" key="11">
    <source>
        <dbReference type="EMBL" id="EFW24742.1"/>
    </source>
</evidence>
<dbReference type="GO" id="GO:0140359">
    <property type="term" value="F:ABC-type transporter activity"/>
    <property type="evidence" value="ECO:0007669"/>
    <property type="project" value="InterPro"/>
</dbReference>
<dbReference type="InterPro" id="IPR003593">
    <property type="entry name" value="AAA+_ATPase"/>
</dbReference>
<dbReference type="PANTHER" id="PTHR24221">
    <property type="entry name" value="ATP-BINDING CASSETTE SUB-FAMILY B"/>
    <property type="match status" value="1"/>
</dbReference>
<dbReference type="InterPro" id="IPR027417">
    <property type="entry name" value="P-loop_NTPase"/>
</dbReference>
<reference evidence="11 12" key="1">
    <citation type="submission" date="2010-08" db="EMBL/GenBank/DDBJ databases">
        <authorList>
            <person name="Weinstock G."/>
            <person name="Sodergren E."/>
            <person name="Clifton S."/>
            <person name="Fulton L."/>
            <person name="Fulton B."/>
            <person name="Courtney L."/>
            <person name="Fronick C."/>
            <person name="Harrison M."/>
            <person name="Strong C."/>
            <person name="Farmer C."/>
            <person name="Delahaunty K."/>
            <person name="Markovic C."/>
            <person name="Hall O."/>
            <person name="Minx P."/>
            <person name="Tomlinson C."/>
            <person name="Mitreva M."/>
            <person name="Hou S."/>
            <person name="Chen J."/>
            <person name="Wollam A."/>
            <person name="Pepin K.H."/>
            <person name="Johnson M."/>
            <person name="Bhonagiri V."/>
            <person name="Zhang X."/>
            <person name="Suruliraj S."/>
            <person name="Warren W."/>
            <person name="Chinwalla A."/>
            <person name="Mardis E.R."/>
            <person name="Wilson R.K."/>
        </authorList>
    </citation>
    <scope>NUCLEOTIDE SEQUENCE [LARGE SCALE GENOMIC DNA]</scope>
    <source>
        <strain evidence="11 12">F0204</strain>
    </source>
</reference>
<keyword evidence="6 8" id="KW-0472">Membrane</keyword>
<dbReference type="GO" id="GO:0005524">
    <property type="term" value="F:ATP binding"/>
    <property type="evidence" value="ECO:0007669"/>
    <property type="project" value="UniProtKB-KW"/>
</dbReference>
<keyword evidence="12" id="KW-1185">Reference proteome</keyword>
<dbReference type="PROSITE" id="PS00675">
    <property type="entry name" value="SIGMA54_INTERACT_1"/>
    <property type="match status" value="1"/>
</dbReference>
<dbReference type="InterPro" id="IPR017871">
    <property type="entry name" value="ABC_transporter-like_CS"/>
</dbReference>
<evidence type="ECO:0000259" key="10">
    <source>
        <dbReference type="PROSITE" id="PS50929"/>
    </source>
</evidence>
<evidence type="ECO:0000256" key="2">
    <source>
        <dbReference type="ARBA" id="ARBA00022692"/>
    </source>
</evidence>
<dbReference type="SMART" id="SM00382">
    <property type="entry name" value="AAA"/>
    <property type="match status" value="1"/>
</dbReference>
<dbReference type="PROSITE" id="PS00211">
    <property type="entry name" value="ABC_TRANSPORTER_1"/>
    <property type="match status" value="1"/>
</dbReference>
<feature type="transmembrane region" description="Helical" evidence="8">
    <location>
        <begin position="58"/>
        <end position="78"/>
    </location>
</feature>
<dbReference type="Gene3D" id="1.20.1560.10">
    <property type="entry name" value="ABC transporter type 1, transmembrane domain"/>
    <property type="match status" value="1"/>
</dbReference>
<dbReference type="PROSITE" id="PS50893">
    <property type="entry name" value="ABC_TRANSPORTER_2"/>
    <property type="match status" value="1"/>
</dbReference>
<evidence type="ECO:0000256" key="4">
    <source>
        <dbReference type="ARBA" id="ARBA00022840"/>
    </source>
</evidence>
<evidence type="ECO:0000256" key="1">
    <source>
        <dbReference type="ARBA" id="ARBA00004651"/>
    </source>
</evidence>
<dbReference type="InterPro" id="IPR003439">
    <property type="entry name" value="ABC_transporter-like_ATP-bd"/>
</dbReference>
<feature type="transmembrane region" description="Helical" evidence="8">
    <location>
        <begin position="241"/>
        <end position="265"/>
    </location>
</feature>
<dbReference type="InterPro" id="IPR025662">
    <property type="entry name" value="Sigma_54_int_dom_ATP-bd_1"/>
</dbReference>
<dbReference type="PANTHER" id="PTHR24221:SF654">
    <property type="entry name" value="ATP-BINDING CASSETTE SUB-FAMILY B MEMBER 6"/>
    <property type="match status" value="1"/>
</dbReference>
<dbReference type="Gene3D" id="3.40.50.300">
    <property type="entry name" value="P-loop containing nucleotide triphosphate hydrolases"/>
    <property type="match status" value="1"/>
</dbReference>
<dbReference type="InterPro" id="IPR036640">
    <property type="entry name" value="ABC1_TM_sf"/>
</dbReference>
<evidence type="ECO:0000256" key="3">
    <source>
        <dbReference type="ARBA" id="ARBA00022741"/>
    </source>
</evidence>
<keyword evidence="4 11" id="KW-0067">ATP-binding</keyword>
<comment type="subcellular location">
    <subcellularLocation>
        <location evidence="1">Cell membrane</location>
        <topology evidence="1">Multi-pass membrane protein</topology>
    </subcellularLocation>
</comment>
<dbReference type="InterPro" id="IPR011527">
    <property type="entry name" value="ABC1_TM_dom"/>
</dbReference>